<dbReference type="Proteomes" id="UP000292693">
    <property type="component" value="Unassembled WGS sequence"/>
</dbReference>
<reference evidence="4 5" key="1">
    <citation type="submission" date="2017-12" db="EMBL/GenBank/DDBJ databases">
        <title>Population genomics insights into the ecological differentiation and adaptive evolution in streptomycetes.</title>
        <authorList>
            <person name="Li Y."/>
            <person name="Huang Y."/>
        </authorList>
    </citation>
    <scope>NUCLEOTIDE SEQUENCE [LARGE SCALE GENOMIC DNA]</scope>
    <source>
        <strain evidence="3 4">FXJ.2339</strain>
        <strain evidence="2 5">NBRC 100770</strain>
    </source>
</reference>
<protein>
    <submittedName>
        <fullName evidence="2">DUF2892 domain-containing protein</fullName>
    </submittedName>
</protein>
<accession>A0A0X3WMH0</accession>
<gene>
    <name evidence="3" type="ORF">C0Q91_00760</name>
    <name evidence="2" type="ORF">C0Q92_00740</name>
</gene>
<dbReference type="InterPro" id="IPR001307">
    <property type="entry name" value="Thiosulphate_STrfase_CS"/>
</dbReference>
<dbReference type="PANTHER" id="PTHR45431">
    <property type="entry name" value="RHODANESE-LIKE DOMAIN-CONTAINING PROTEIN 15, CHLOROPLASTIC"/>
    <property type="match status" value="1"/>
</dbReference>
<dbReference type="GO" id="GO:0004792">
    <property type="term" value="F:thiosulfate-cyanide sulfurtransferase activity"/>
    <property type="evidence" value="ECO:0007669"/>
    <property type="project" value="InterPro"/>
</dbReference>
<dbReference type="EMBL" id="PKLK01000001">
    <property type="protein sequence ID" value="RZE46452.1"/>
    <property type="molecule type" value="Genomic_DNA"/>
</dbReference>
<name>A0A140G460_9ACTN</name>
<dbReference type="Gene3D" id="6.10.140.1340">
    <property type="match status" value="1"/>
</dbReference>
<dbReference type="Proteomes" id="UP000292095">
    <property type="component" value="Unassembled WGS sequence"/>
</dbReference>
<evidence type="ECO:0000313" key="3">
    <source>
        <dbReference type="EMBL" id="RZE46452.1"/>
    </source>
</evidence>
<sequence length="186" mass="19009">MTISPADLHAREASKTLVLDVRAPGEFAAGHLPGAVNLPLDSIAALLPELADAAGRRELFVVCATGRRSADARERLSDAGIAATGVEGGTEGWTAAGLPVEQGPAPARAIWAMDRQVRFAAGSLVLAGLALGRRAPRARLLSAGVATGLVYSGLSNTCGMAALLGKLPFNRPEPAVLDTARAALRA</sequence>
<dbReference type="PANTHER" id="PTHR45431:SF3">
    <property type="entry name" value="RHODANESE-LIKE DOMAIN-CONTAINING PROTEIN 15, CHLOROPLASTIC"/>
    <property type="match status" value="1"/>
</dbReference>
<evidence type="ECO:0000313" key="4">
    <source>
        <dbReference type="Proteomes" id="UP000292095"/>
    </source>
</evidence>
<dbReference type="InterPro" id="IPR001763">
    <property type="entry name" value="Rhodanese-like_dom"/>
</dbReference>
<comment type="caution">
    <text evidence="2">The sequence shown here is derived from an EMBL/GenBank/DDBJ whole genome shotgun (WGS) entry which is preliminary data.</text>
</comment>
<feature type="domain" description="Rhodanese" evidence="1">
    <location>
        <begin position="12"/>
        <end position="102"/>
    </location>
</feature>
<proteinExistence type="predicted"/>
<dbReference type="Pfam" id="PF00581">
    <property type="entry name" value="Rhodanese"/>
    <property type="match status" value="1"/>
</dbReference>
<dbReference type="InterPro" id="IPR021309">
    <property type="entry name" value="YgaP-like_TM"/>
</dbReference>
<dbReference type="Pfam" id="PF11127">
    <property type="entry name" value="YgaP-like_TM"/>
    <property type="match status" value="1"/>
</dbReference>
<dbReference type="SUPFAM" id="SSF52821">
    <property type="entry name" value="Rhodanese/Cell cycle control phosphatase"/>
    <property type="match status" value="1"/>
</dbReference>
<dbReference type="PROSITE" id="PS50206">
    <property type="entry name" value="RHODANESE_3"/>
    <property type="match status" value="1"/>
</dbReference>
<dbReference type="SMART" id="SM00450">
    <property type="entry name" value="RHOD"/>
    <property type="match status" value="1"/>
</dbReference>
<evidence type="ECO:0000259" key="1">
    <source>
        <dbReference type="PROSITE" id="PS50206"/>
    </source>
</evidence>
<organism evidence="2 5">
    <name type="scientific">Streptomyces albidoflavus</name>
    <dbReference type="NCBI Taxonomy" id="1886"/>
    <lineage>
        <taxon>Bacteria</taxon>
        <taxon>Bacillati</taxon>
        <taxon>Actinomycetota</taxon>
        <taxon>Actinomycetes</taxon>
        <taxon>Kitasatosporales</taxon>
        <taxon>Streptomycetaceae</taxon>
        <taxon>Streptomyces</taxon>
        <taxon>Streptomyces albidoflavus group</taxon>
    </lineage>
</organism>
<dbReference type="InterPro" id="IPR052367">
    <property type="entry name" value="Thiosulfate_ST/Rhodanese-like"/>
</dbReference>
<dbReference type="Gene3D" id="3.40.250.10">
    <property type="entry name" value="Rhodanese-like domain"/>
    <property type="match status" value="1"/>
</dbReference>
<dbReference type="CDD" id="cd00158">
    <property type="entry name" value="RHOD"/>
    <property type="match status" value="1"/>
</dbReference>
<evidence type="ECO:0000313" key="5">
    <source>
        <dbReference type="Proteomes" id="UP000292693"/>
    </source>
</evidence>
<dbReference type="AlphaFoldDB" id="A0A140G460"/>
<dbReference type="InterPro" id="IPR036873">
    <property type="entry name" value="Rhodanese-like_dom_sf"/>
</dbReference>
<dbReference type="EMBL" id="PKLL01000001">
    <property type="protein sequence ID" value="RZE30385.1"/>
    <property type="molecule type" value="Genomic_DNA"/>
</dbReference>
<dbReference type="RefSeq" id="WP_031176893.1">
    <property type="nucleotide sequence ID" value="NZ_CP014485.1"/>
</dbReference>
<accession>A0A140G460</accession>
<dbReference type="PROSITE" id="PS00380">
    <property type="entry name" value="RHODANESE_1"/>
    <property type="match status" value="1"/>
</dbReference>
<evidence type="ECO:0000313" key="2">
    <source>
        <dbReference type="EMBL" id="RZE30385.1"/>
    </source>
</evidence>